<organism evidence="1">
    <name type="scientific">Ditylum brightwellii</name>
    <dbReference type="NCBI Taxonomy" id="49249"/>
    <lineage>
        <taxon>Eukaryota</taxon>
        <taxon>Sar</taxon>
        <taxon>Stramenopiles</taxon>
        <taxon>Ochrophyta</taxon>
        <taxon>Bacillariophyta</taxon>
        <taxon>Mediophyceae</taxon>
        <taxon>Lithodesmiophycidae</taxon>
        <taxon>Lithodesmiales</taxon>
        <taxon>Lithodesmiaceae</taxon>
        <taxon>Ditylum</taxon>
    </lineage>
</organism>
<proteinExistence type="predicted"/>
<dbReference type="EMBL" id="HBNS01002390">
    <property type="protein sequence ID" value="CAE4581785.1"/>
    <property type="molecule type" value="Transcribed_RNA"/>
</dbReference>
<accession>A0A6S9A6V8</accession>
<name>A0A6S9A6V8_9STRA</name>
<gene>
    <name evidence="1" type="ORF">DBRI00130_LOCUS1924</name>
</gene>
<dbReference type="AlphaFoldDB" id="A0A6S9A6V8"/>
<protein>
    <submittedName>
        <fullName evidence="1">Uncharacterized protein</fullName>
    </submittedName>
</protein>
<evidence type="ECO:0000313" key="1">
    <source>
        <dbReference type="EMBL" id="CAE4581785.1"/>
    </source>
</evidence>
<sequence length="104" mass="11163">MQQPNEPPPPLAADAALSALQAKLAAQNLCVASSDMLDLIRLLRLSALLMDEDVIAAEEEEECEEVGEMALIAAEESAAIEAELMRLRNRVDEACLVCHNTSSA</sequence>
<reference evidence="1" key="1">
    <citation type="submission" date="2021-01" db="EMBL/GenBank/DDBJ databases">
        <authorList>
            <person name="Corre E."/>
            <person name="Pelletier E."/>
            <person name="Niang G."/>
            <person name="Scheremetjew M."/>
            <person name="Finn R."/>
            <person name="Kale V."/>
            <person name="Holt S."/>
            <person name="Cochrane G."/>
            <person name="Meng A."/>
            <person name="Brown T."/>
            <person name="Cohen L."/>
        </authorList>
    </citation>
    <scope>NUCLEOTIDE SEQUENCE</scope>
    <source>
        <strain evidence="1">GSO104</strain>
    </source>
</reference>